<evidence type="ECO:0000313" key="3">
    <source>
        <dbReference type="Proteomes" id="UP001500212"/>
    </source>
</evidence>
<sequence>MRAVTTELPDEPAPTPYVARYRRVPPILMIVAGAFAFGKAIRWIAGAAHGGHPDRVPPPMALAVASILLTAAGAVRLARARRTGGIAFAVDADGIFLAASRDGGRRFAWDEVSALVLFSRRTDFVHGAVRCVGLRVHPTAPGSPERHLAELDEAVSRHDLPLGVWARLRRLDRRPTREGLVLAVSFHAEARGWRYHSARLARAMRAHAPGVPVVREPSERYYDLVGWRADQDELRRILQDAELGHWC</sequence>
<comment type="caution">
    <text evidence="2">The sequence shown here is derived from an EMBL/GenBank/DDBJ whole genome shotgun (WGS) entry which is preliminary data.</text>
</comment>
<evidence type="ECO:0000313" key="2">
    <source>
        <dbReference type="EMBL" id="GAA4609728.1"/>
    </source>
</evidence>
<keyword evidence="1" id="KW-0812">Transmembrane</keyword>
<organism evidence="2 3">
    <name type="scientific">Actinoallomurus liliacearum</name>
    <dbReference type="NCBI Taxonomy" id="1080073"/>
    <lineage>
        <taxon>Bacteria</taxon>
        <taxon>Bacillati</taxon>
        <taxon>Actinomycetota</taxon>
        <taxon>Actinomycetes</taxon>
        <taxon>Streptosporangiales</taxon>
        <taxon>Thermomonosporaceae</taxon>
        <taxon>Actinoallomurus</taxon>
    </lineage>
</organism>
<feature type="transmembrane region" description="Helical" evidence="1">
    <location>
        <begin position="27"/>
        <end position="48"/>
    </location>
</feature>
<protein>
    <submittedName>
        <fullName evidence="2">Uncharacterized protein</fullName>
    </submittedName>
</protein>
<name>A0ABP8TJB5_9ACTN</name>
<reference evidence="3" key="1">
    <citation type="journal article" date="2019" name="Int. J. Syst. Evol. Microbiol.">
        <title>The Global Catalogue of Microorganisms (GCM) 10K type strain sequencing project: providing services to taxonomists for standard genome sequencing and annotation.</title>
        <authorList>
            <consortium name="The Broad Institute Genomics Platform"/>
            <consortium name="The Broad Institute Genome Sequencing Center for Infectious Disease"/>
            <person name="Wu L."/>
            <person name="Ma J."/>
        </authorList>
    </citation>
    <scope>NUCLEOTIDE SEQUENCE [LARGE SCALE GENOMIC DNA]</scope>
    <source>
        <strain evidence="3">JCM 17938</strain>
    </source>
</reference>
<gene>
    <name evidence="2" type="ORF">GCM10023195_39440</name>
</gene>
<keyword evidence="1" id="KW-1133">Transmembrane helix</keyword>
<dbReference type="EMBL" id="BAABHJ010000009">
    <property type="protein sequence ID" value="GAA4609728.1"/>
    <property type="molecule type" value="Genomic_DNA"/>
</dbReference>
<accession>A0ABP8TJB5</accession>
<keyword evidence="3" id="KW-1185">Reference proteome</keyword>
<feature type="transmembrane region" description="Helical" evidence="1">
    <location>
        <begin position="60"/>
        <end position="78"/>
    </location>
</feature>
<dbReference type="Proteomes" id="UP001500212">
    <property type="component" value="Unassembled WGS sequence"/>
</dbReference>
<evidence type="ECO:0000256" key="1">
    <source>
        <dbReference type="SAM" id="Phobius"/>
    </source>
</evidence>
<keyword evidence="1" id="KW-0472">Membrane</keyword>
<proteinExistence type="predicted"/>